<dbReference type="AlphaFoldDB" id="A0AAV0WXN3"/>
<proteinExistence type="predicted"/>
<organism evidence="2 3">
    <name type="scientific">Macrosiphum euphorbiae</name>
    <name type="common">potato aphid</name>
    <dbReference type="NCBI Taxonomy" id="13131"/>
    <lineage>
        <taxon>Eukaryota</taxon>
        <taxon>Metazoa</taxon>
        <taxon>Ecdysozoa</taxon>
        <taxon>Arthropoda</taxon>
        <taxon>Hexapoda</taxon>
        <taxon>Insecta</taxon>
        <taxon>Pterygota</taxon>
        <taxon>Neoptera</taxon>
        <taxon>Paraneoptera</taxon>
        <taxon>Hemiptera</taxon>
        <taxon>Sternorrhyncha</taxon>
        <taxon>Aphidomorpha</taxon>
        <taxon>Aphidoidea</taxon>
        <taxon>Aphididae</taxon>
        <taxon>Macrosiphini</taxon>
        <taxon>Macrosiphum</taxon>
    </lineage>
</organism>
<keyword evidence="3" id="KW-1185">Reference proteome</keyword>
<gene>
    <name evidence="2" type="ORF">MEUPH1_LOCUS15620</name>
</gene>
<dbReference type="Proteomes" id="UP001160148">
    <property type="component" value="Unassembled WGS sequence"/>
</dbReference>
<evidence type="ECO:0000313" key="2">
    <source>
        <dbReference type="EMBL" id="CAI6360302.1"/>
    </source>
</evidence>
<feature type="region of interest" description="Disordered" evidence="1">
    <location>
        <begin position="46"/>
        <end position="102"/>
    </location>
</feature>
<accession>A0AAV0WXN3</accession>
<feature type="compositionally biased region" description="Basic and acidic residues" evidence="1">
    <location>
        <begin position="86"/>
        <end position="101"/>
    </location>
</feature>
<name>A0AAV0WXN3_9HEMI</name>
<comment type="caution">
    <text evidence="2">The sequence shown here is derived from an EMBL/GenBank/DDBJ whole genome shotgun (WGS) entry which is preliminary data.</text>
</comment>
<evidence type="ECO:0000256" key="1">
    <source>
        <dbReference type="SAM" id="MobiDB-lite"/>
    </source>
</evidence>
<protein>
    <submittedName>
        <fullName evidence="2">Uncharacterized protein</fullName>
    </submittedName>
</protein>
<dbReference type="EMBL" id="CARXXK010000003">
    <property type="protein sequence ID" value="CAI6360302.1"/>
    <property type="molecule type" value="Genomic_DNA"/>
</dbReference>
<sequence>MIRVLCLYRNRTNRPKLYRRLGNSKTGVGETPGENESCRRHVISVKTHKTPPGDLRFGRQGGRKTAHVGSSRPRSSTHTAAGHGDITGEPKDPAADPETRPSRISFSVHGCWWSVSVW</sequence>
<evidence type="ECO:0000313" key="3">
    <source>
        <dbReference type="Proteomes" id="UP001160148"/>
    </source>
</evidence>
<reference evidence="2 3" key="1">
    <citation type="submission" date="2023-01" db="EMBL/GenBank/DDBJ databases">
        <authorList>
            <person name="Whitehead M."/>
        </authorList>
    </citation>
    <scope>NUCLEOTIDE SEQUENCE [LARGE SCALE GENOMIC DNA]</scope>
</reference>